<dbReference type="AlphaFoldDB" id="A0A1M6N0V0"/>
<dbReference type="InterPro" id="IPR001182">
    <property type="entry name" value="FtsW/RodA"/>
</dbReference>
<dbReference type="Proteomes" id="UP000184301">
    <property type="component" value="Unassembled WGS sequence"/>
</dbReference>
<feature type="transmembrane region" description="Helical" evidence="6">
    <location>
        <begin position="346"/>
        <end position="366"/>
    </location>
</feature>
<accession>A0A1M6N0V0</accession>
<evidence type="ECO:0000256" key="3">
    <source>
        <dbReference type="ARBA" id="ARBA00022960"/>
    </source>
</evidence>
<comment type="subcellular location">
    <subcellularLocation>
        <location evidence="1">Membrane</location>
        <topology evidence="1">Multi-pass membrane protein</topology>
    </subcellularLocation>
</comment>
<proteinExistence type="predicted"/>
<dbReference type="PANTHER" id="PTHR30474">
    <property type="entry name" value="CELL CYCLE PROTEIN"/>
    <property type="match status" value="1"/>
</dbReference>
<keyword evidence="2 6" id="KW-0812">Transmembrane</keyword>
<keyword evidence="3" id="KW-0133">Cell shape</keyword>
<evidence type="ECO:0000256" key="4">
    <source>
        <dbReference type="ARBA" id="ARBA00022989"/>
    </source>
</evidence>
<dbReference type="GO" id="GO:0015648">
    <property type="term" value="F:lipid-linked peptidoglycan transporter activity"/>
    <property type="evidence" value="ECO:0007669"/>
    <property type="project" value="TreeGrafter"/>
</dbReference>
<dbReference type="RefSeq" id="WP_073108329.1">
    <property type="nucleotide sequence ID" value="NZ_FQZY01000021.1"/>
</dbReference>
<evidence type="ECO:0000256" key="1">
    <source>
        <dbReference type="ARBA" id="ARBA00004141"/>
    </source>
</evidence>
<keyword evidence="8" id="KW-1185">Reference proteome</keyword>
<name>A0A1M6N0V0_9FIRM</name>
<keyword evidence="4 6" id="KW-1133">Transmembrane helix</keyword>
<dbReference type="PANTHER" id="PTHR30474:SF1">
    <property type="entry name" value="PEPTIDOGLYCAN GLYCOSYLTRANSFERASE MRDB"/>
    <property type="match status" value="1"/>
</dbReference>
<dbReference type="NCBIfam" id="NF038403">
    <property type="entry name" value="perm_prefix_1"/>
    <property type="match status" value="1"/>
</dbReference>
<dbReference type="GO" id="GO:0005886">
    <property type="term" value="C:plasma membrane"/>
    <property type="evidence" value="ECO:0007669"/>
    <property type="project" value="TreeGrafter"/>
</dbReference>
<keyword evidence="5 6" id="KW-0472">Membrane</keyword>
<evidence type="ECO:0000313" key="8">
    <source>
        <dbReference type="Proteomes" id="UP000184301"/>
    </source>
</evidence>
<gene>
    <name evidence="7" type="ORF">SAMN02745243_01661</name>
</gene>
<sequence length="411" mass="45780">MNEQEYLEILQEQIRCKKARELVASEVKDHIEDQAVAFEESGMSRTAAIEAAVCEMGDPVDTGIALDRVHRPQMEWRFLLLAVGIGLIGMCMQLFWGARITAPLYTGFGILIMLGVYFFDYSIVGKHAAFFTFGFLILCGLALFFFGGEIRGSLMYFSIGNIRISMWNVLHLYPPIYGAYLYSLRHHNGRNLWKALLLIAIPTAFAAWLPCLSLAFSLFMILMLMLSVALLKGWFLGNRIRKLAILWNCAVGLPGIFLGGIYLSGRLAPYQTERIQRYFTSGVFAGNGTIPRLSEVYNQENSTQYVIAYVTQYYGMLAGILLVAAMAFLIYKIFRISTKQKNQLGMMMGIGCGLSLGAQVLGYTLYNFGIVSGGMISYLPLLSYGAGGTAMTYYILGLVLSIHRYQSVISA</sequence>
<dbReference type="OrthoDB" id="9802195at2"/>
<feature type="transmembrane region" description="Helical" evidence="6">
    <location>
        <begin position="128"/>
        <end position="147"/>
    </location>
</feature>
<reference evidence="7 8" key="1">
    <citation type="submission" date="2016-11" db="EMBL/GenBank/DDBJ databases">
        <authorList>
            <person name="Jaros S."/>
            <person name="Januszkiewicz K."/>
            <person name="Wedrychowicz H."/>
        </authorList>
    </citation>
    <scope>NUCLEOTIDE SEQUENCE [LARGE SCALE GENOMIC DNA]</scope>
    <source>
        <strain evidence="7 8">DSM 15480</strain>
    </source>
</reference>
<evidence type="ECO:0000256" key="6">
    <source>
        <dbReference type="SAM" id="Phobius"/>
    </source>
</evidence>
<dbReference type="InterPro" id="IPR047928">
    <property type="entry name" value="Perm_prefix_1"/>
</dbReference>
<keyword evidence="7" id="KW-0132">Cell division</keyword>
<dbReference type="Pfam" id="PF01098">
    <property type="entry name" value="FTSW_RODA_SPOVE"/>
    <property type="match status" value="1"/>
</dbReference>
<keyword evidence="7" id="KW-0131">Cell cycle</keyword>
<feature type="transmembrane region" description="Helical" evidence="6">
    <location>
        <begin position="313"/>
        <end position="334"/>
    </location>
</feature>
<evidence type="ECO:0000256" key="5">
    <source>
        <dbReference type="ARBA" id="ARBA00023136"/>
    </source>
</evidence>
<organism evidence="7 8">
    <name type="scientific">Hespellia stercorisuis DSM 15480</name>
    <dbReference type="NCBI Taxonomy" id="1121950"/>
    <lineage>
        <taxon>Bacteria</taxon>
        <taxon>Bacillati</taxon>
        <taxon>Bacillota</taxon>
        <taxon>Clostridia</taxon>
        <taxon>Lachnospirales</taxon>
        <taxon>Lachnospiraceae</taxon>
        <taxon>Hespellia</taxon>
    </lineage>
</organism>
<feature type="transmembrane region" description="Helical" evidence="6">
    <location>
        <begin position="214"/>
        <end position="231"/>
    </location>
</feature>
<dbReference type="GO" id="GO:0032153">
    <property type="term" value="C:cell division site"/>
    <property type="evidence" value="ECO:0007669"/>
    <property type="project" value="TreeGrafter"/>
</dbReference>
<feature type="transmembrane region" description="Helical" evidence="6">
    <location>
        <begin position="78"/>
        <end position="96"/>
    </location>
</feature>
<evidence type="ECO:0000313" key="7">
    <source>
        <dbReference type="EMBL" id="SHJ89367.1"/>
    </source>
</evidence>
<feature type="transmembrane region" description="Helical" evidence="6">
    <location>
        <begin position="243"/>
        <end position="263"/>
    </location>
</feature>
<feature type="transmembrane region" description="Helical" evidence="6">
    <location>
        <begin position="378"/>
        <end position="400"/>
    </location>
</feature>
<evidence type="ECO:0000256" key="2">
    <source>
        <dbReference type="ARBA" id="ARBA00022692"/>
    </source>
</evidence>
<dbReference type="EMBL" id="FQZY01000021">
    <property type="protein sequence ID" value="SHJ89367.1"/>
    <property type="molecule type" value="Genomic_DNA"/>
</dbReference>
<dbReference type="STRING" id="1121950.SAMN02745243_01661"/>
<protein>
    <submittedName>
        <fullName evidence="7">Cell division protein FtsW, lipid II flippase</fullName>
    </submittedName>
</protein>
<dbReference type="GO" id="GO:0008360">
    <property type="term" value="P:regulation of cell shape"/>
    <property type="evidence" value="ECO:0007669"/>
    <property type="project" value="UniProtKB-KW"/>
</dbReference>
<feature type="transmembrane region" description="Helical" evidence="6">
    <location>
        <begin position="191"/>
        <end position="208"/>
    </location>
</feature>
<dbReference type="GO" id="GO:0051301">
    <property type="term" value="P:cell division"/>
    <property type="evidence" value="ECO:0007669"/>
    <property type="project" value="UniProtKB-KW"/>
</dbReference>
<feature type="transmembrane region" description="Helical" evidence="6">
    <location>
        <begin position="102"/>
        <end position="121"/>
    </location>
</feature>